<keyword evidence="2" id="KW-1185">Reference proteome</keyword>
<name>M5UIC1_9BACT</name>
<sequence>MSTPRHPVSPIPVLPFLFRWAFAPLLLIASLFAEPSLAGGQSFELNRIAEATYFRPTTEDFESDRRRAINAVTDLDRYLGYGSNADAWKRFLKLQELNDQLASIPAPTFPPIDFDDRDLQLTDTQRDYLDQFQTIRELAARMMGKHQGLERGPIAGARESIKRLVLTSELMIDATLEKGFRSRRDTIVELLMTPHQEDQTFYRTLQPLASWMDQYAQATEWTPVAKALWSRPNLRINVSAAAMRKVTLRPIRETEPIDECEDGRRIHGRALVTGVAYMVPSESSQPISWGVGHSSVDVTSWQARPQCQIVFDGNIESTLNGSDGPVSFGLIGQTRVNGYTPVILGTDRFIVLPIQTSSSTHLRTRHVSTRRNGIGSRLVRKIATNVIEKKQPESQRELDKGAVERFSTAFMEDVTQEILEAEMDFKEDVLAAMDRSDVRPSDLNFAGTGSHLEIGMTLNGGFGLGAPPLALPTVVPSLPIYSARSAPDITIRLHESVVERLAQRMLAGETISDFATLVQSIGLPVTDEQAAEMPDDILIELARDLPVTARFEDNTLELMVRCKRFQVGRASPIAVNFTVRYDVRIDAGNVKFEMLGDPKVTPPETKRAGIRFYTMKNVVARRLKKEIPKENTLDGFDLDAPGDRLGHLNFDTANVSQGWLTLTMRGDR</sequence>
<dbReference type="EMBL" id="ANOH01000077">
    <property type="protein sequence ID" value="EMI57596.1"/>
    <property type="molecule type" value="Genomic_DNA"/>
</dbReference>
<dbReference type="RefSeq" id="WP_008674916.1">
    <property type="nucleotide sequence ID" value="NZ_ANOH01000077.1"/>
</dbReference>
<comment type="caution">
    <text evidence="1">The sequence shown here is derived from an EMBL/GenBank/DDBJ whole genome shotgun (WGS) entry which is preliminary data.</text>
</comment>
<dbReference type="Proteomes" id="UP000011885">
    <property type="component" value="Unassembled WGS sequence"/>
</dbReference>
<organism evidence="1 2">
    <name type="scientific">Rhodopirellula sallentina SM41</name>
    <dbReference type="NCBI Taxonomy" id="1263870"/>
    <lineage>
        <taxon>Bacteria</taxon>
        <taxon>Pseudomonadati</taxon>
        <taxon>Planctomycetota</taxon>
        <taxon>Planctomycetia</taxon>
        <taxon>Pirellulales</taxon>
        <taxon>Pirellulaceae</taxon>
        <taxon>Rhodopirellula</taxon>
    </lineage>
</organism>
<accession>M5UIC1</accession>
<reference evidence="1 2" key="1">
    <citation type="journal article" date="2013" name="Mar. Genomics">
        <title>Expression of sulfatases in Rhodopirellula baltica and the diversity of sulfatases in the genus Rhodopirellula.</title>
        <authorList>
            <person name="Wegner C.E."/>
            <person name="Richter-Heitmann T."/>
            <person name="Klindworth A."/>
            <person name="Klockow C."/>
            <person name="Richter M."/>
            <person name="Achstetter T."/>
            <person name="Glockner F.O."/>
            <person name="Harder J."/>
        </authorList>
    </citation>
    <scope>NUCLEOTIDE SEQUENCE [LARGE SCALE GENOMIC DNA]</scope>
    <source>
        <strain evidence="1 2">SM41</strain>
    </source>
</reference>
<evidence type="ECO:0000313" key="1">
    <source>
        <dbReference type="EMBL" id="EMI57596.1"/>
    </source>
</evidence>
<dbReference type="AlphaFoldDB" id="M5UIC1"/>
<dbReference type="PATRIC" id="fig|1263870.3.peg.1028"/>
<protein>
    <submittedName>
        <fullName evidence="1">Putative secreted protein</fullName>
    </submittedName>
</protein>
<gene>
    <name evidence="1" type="ORF">RSSM_00942</name>
</gene>
<evidence type="ECO:0000313" key="2">
    <source>
        <dbReference type="Proteomes" id="UP000011885"/>
    </source>
</evidence>
<proteinExistence type="predicted"/>